<dbReference type="RefSeq" id="WP_014889189.1">
    <property type="nucleotide sequence ID" value="NC_018420.1"/>
</dbReference>
<dbReference type="InterPro" id="IPR042118">
    <property type="entry name" value="QueA_dom1"/>
</dbReference>
<dbReference type="AlphaFoldDB" id="J7GT28"/>
<dbReference type="GO" id="GO:0051075">
    <property type="term" value="F:S-adenosylmethionine:tRNA ribosyltransferase-isomerase activity"/>
    <property type="evidence" value="ECO:0007669"/>
    <property type="project" value="UniProtKB-EC"/>
</dbReference>
<sequence length="363" mass="40652">MHVTDFSFEVPDNLIARYPQAKRSSCRLLCLDGLGGTIIHQTFNDLVEKLTEGDLLIFNNTKVIPARLYGRKVTGGKIEVLIEKIFDNHRTLAHIRSSKAPKPGSKLLLGDDYSISATMISRYNSLFELHINDNRDIMTLLNDFGHTPLPPYINRLSEIADHELYQTVYAKHPGSVAAPTAGLHFDENLLALLNAKGIKIEFITLHIGAATFQPIRVNLIENHQMHSEYIEVSQNVVDAVNTCKTRGKRVIAVGTTSVRSLESAAAAAAKIGKTNLIPFYGDTSIFIYPGYQFRIVDVIITNFHLPESTLIMLVAAFAGYRHTLTAYREAVTKMYRFFSYGDAMFIVRNPEAHQEQISELLID</sequence>
<dbReference type="Proteomes" id="UP000003937">
    <property type="component" value="Chromosome"/>
</dbReference>
<evidence type="ECO:0000256" key="11">
    <source>
        <dbReference type="ARBA" id="ARBA00069325"/>
    </source>
</evidence>
<evidence type="ECO:0000256" key="12">
    <source>
        <dbReference type="ARBA" id="ARBA00076160"/>
    </source>
</evidence>
<dbReference type="GO" id="GO:0005737">
    <property type="term" value="C:cytoplasm"/>
    <property type="evidence" value="ECO:0007669"/>
    <property type="project" value="UniProtKB-SubCell"/>
</dbReference>
<dbReference type="PANTHER" id="PTHR30307:SF0">
    <property type="entry name" value="S-ADENOSYLMETHIONINE:TRNA RIBOSYLTRANSFERASE-ISOMERASE"/>
    <property type="match status" value="1"/>
</dbReference>
<dbReference type="EMBL" id="CP003547">
    <property type="protein sequence ID" value="AFP85892.1"/>
    <property type="molecule type" value="Genomic_DNA"/>
</dbReference>
<evidence type="ECO:0000256" key="4">
    <source>
        <dbReference type="ARBA" id="ARBA00022490"/>
    </source>
</evidence>
<dbReference type="KEGG" id="sehc:A35E_00610"/>
<organism evidence="14 15">
    <name type="scientific">secondary endosymbiont of Heteropsylla cubana</name>
    <dbReference type="NCBI Taxonomy" id="134287"/>
    <lineage>
        <taxon>Bacteria</taxon>
        <taxon>Pseudomonadati</taxon>
        <taxon>Pseudomonadota</taxon>
        <taxon>Gammaproteobacteria</taxon>
        <taxon>Enterobacterales</taxon>
        <taxon>Enterobacteriaceae</taxon>
        <taxon>aphid secondary symbionts</taxon>
    </lineage>
</organism>
<gene>
    <name evidence="13" type="primary">queA</name>
    <name evidence="14" type="ORF">A35E_00610</name>
</gene>
<dbReference type="UniPathway" id="UPA00392"/>
<comment type="catalytic activity">
    <reaction evidence="8 13">
        <text>7-aminomethyl-7-carbaguanosine(34) in tRNA + S-adenosyl-L-methionine = epoxyqueuosine(34) in tRNA + adenine + L-methionine + 2 H(+)</text>
        <dbReference type="Rhea" id="RHEA:32155"/>
        <dbReference type="Rhea" id="RHEA-COMP:10342"/>
        <dbReference type="Rhea" id="RHEA-COMP:18582"/>
        <dbReference type="ChEBI" id="CHEBI:15378"/>
        <dbReference type="ChEBI" id="CHEBI:16708"/>
        <dbReference type="ChEBI" id="CHEBI:57844"/>
        <dbReference type="ChEBI" id="CHEBI:59789"/>
        <dbReference type="ChEBI" id="CHEBI:82833"/>
        <dbReference type="ChEBI" id="CHEBI:194443"/>
        <dbReference type="EC" id="2.4.99.17"/>
    </reaction>
</comment>
<evidence type="ECO:0000313" key="14">
    <source>
        <dbReference type="EMBL" id="AFP85892.1"/>
    </source>
</evidence>
<dbReference type="HAMAP" id="MF_00113">
    <property type="entry name" value="QueA"/>
    <property type="match status" value="1"/>
</dbReference>
<evidence type="ECO:0000256" key="1">
    <source>
        <dbReference type="ARBA" id="ARBA00004496"/>
    </source>
</evidence>
<proteinExistence type="inferred from homology"/>
<evidence type="ECO:0000256" key="9">
    <source>
        <dbReference type="ARBA" id="ARBA00061210"/>
    </source>
</evidence>
<keyword evidence="6 13" id="KW-0949">S-adenosyl-L-methionine</keyword>
<evidence type="ECO:0000313" key="15">
    <source>
        <dbReference type="Proteomes" id="UP000003937"/>
    </source>
</evidence>
<evidence type="ECO:0000256" key="8">
    <source>
        <dbReference type="ARBA" id="ARBA00052751"/>
    </source>
</evidence>
<accession>J7GT28</accession>
<evidence type="ECO:0000256" key="5">
    <source>
        <dbReference type="ARBA" id="ARBA00022679"/>
    </source>
</evidence>
<keyword evidence="14" id="KW-0413">Isomerase</keyword>
<dbReference type="Gene3D" id="3.40.1780.10">
    <property type="entry name" value="QueA-like"/>
    <property type="match status" value="1"/>
</dbReference>
<dbReference type="GO" id="GO:0008616">
    <property type="term" value="P:tRNA queuosine(34) biosynthetic process"/>
    <property type="evidence" value="ECO:0007669"/>
    <property type="project" value="UniProtKB-UniRule"/>
</dbReference>
<comment type="subunit">
    <text evidence="3 13">Monomer.</text>
</comment>
<keyword evidence="7 13" id="KW-0671">Queuosine biosynthesis</keyword>
<dbReference type="HOGENOM" id="CLU_039110_1_0_6"/>
<evidence type="ECO:0000256" key="2">
    <source>
        <dbReference type="ARBA" id="ARBA00004691"/>
    </source>
</evidence>
<comment type="function">
    <text evidence="13">Transfers and isomerizes the ribose moiety from AdoMet to the 7-aminomethyl group of 7-deazaguanine (preQ1-tRNA) to give epoxyqueuosine (oQ-tRNA).</text>
</comment>
<dbReference type="Gene3D" id="2.40.10.240">
    <property type="entry name" value="QueA-like"/>
    <property type="match status" value="1"/>
</dbReference>
<evidence type="ECO:0000256" key="10">
    <source>
        <dbReference type="ARBA" id="ARBA00066503"/>
    </source>
</evidence>
<comment type="similarity">
    <text evidence="9 13">Belongs to the QueA family.</text>
</comment>
<name>J7GT28_9ENTR</name>
<dbReference type="STRING" id="134287.A35E_00610"/>
<reference evidence="14 15" key="1">
    <citation type="journal article" date="2012" name="Mol. Biol. Evol.">
        <title>Genome reduction and co-evolution between the primary and secondary bacterial symbionts of psyllids.</title>
        <authorList>
            <person name="Sloan D.B."/>
            <person name="Moran N.A."/>
        </authorList>
    </citation>
    <scope>NUCLEOTIDE SEQUENCE [LARGE SCALE GENOMIC DNA]</scope>
    <source>
        <strain evidence="14">Hcub_S</strain>
    </source>
</reference>
<evidence type="ECO:0000256" key="6">
    <source>
        <dbReference type="ARBA" id="ARBA00022691"/>
    </source>
</evidence>
<comment type="subcellular location">
    <subcellularLocation>
        <location evidence="1 13">Cytoplasm</location>
    </subcellularLocation>
</comment>
<dbReference type="NCBIfam" id="NF001140">
    <property type="entry name" value="PRK00147.1"/>
    <property type="match status" value="1"/>
</dbReference>
<dbReference type="InterPro" id="IPR042119">
    <property type="entry name" value="QueA_dom2"/>
</dbReference>
<dbReference type="PATRIC" id="fig|134287.3.peg.579"/>
<keyword evidence="15" id="KW-1185">Reference proteome</keyword>
<keyword evidence="5 13" id="KW-0808">Transferase</keyword>
<dbReference type="InterPro" id="IPR003699">
    <property type="entry name" value="QueA"/>
</dbReference>
<keyword evidence="4 13" id="KW-0963">Cytoplasm</keyword>
<dbReference type="FunFam" id="2.40.10.240:FF:000001">
    <property type="entry name" value="S-adenosylmethionine:tRNA ribosyltransferase-isomerase"/>
    <property type="match status" value="1"/>
</dbReference>
<dbReference type="EC" id="2.4.99.17" evidence="10 13"/>
<dbReference type="FunFam" id="3.40.1780.10:FF:000001">
    <property type="entry name" value="S-adenosylmethionine:tRNA ribosyltransferase-isomerase"/>
    <property type="match status" value="1"/>
</dbReference>
<dbReference type="OrthoDB" id="9805933at2"/>
<comment type="pathway">
    <text evidence="2 13">tRNA modification; tRNA-queuosine biosynthesis.</text>
</comment>
<dbReference type="NCBIfam" id="TIGR00113">
    <property type="entry name" value="queA"/>
    <property type="match status" value="1"/>
</dbReference>
<dbReference type="Pfam" id="PF02547">
    <property type="entry name" value="Queuosine_synth"/>
    <property type="match status" value="1"/>
</dbReference>
<protein>
    <recommendedName>
        <fullName evidence="11 13">S-adenosylmethionine:tRNA ribosyltransferase-isomerase</fullName>
        <ecNumber evidence="10 13">2.4.99.17</ecNumber>
    </recommendedName>
    <alternativeName>
        <fullName evidence="12 13">Queuosine biosynthesis protein QueA</fullName>
    </alternativeName>
</protein>
<dbReference type="SUPFAM" id="SSF111337">
    <property type="entry name" value="QueA-like"/>
    <property type="match status" value="1"/>
</dbReference>
<evidence type="ECO:0000256" key="7">
    <source>
        <dbReference type="ARBA" id="ARBA00022785"/>
    </source>
</evidence>
<dbReference type="PANTHER" id="PTHR30307">
    <property type="entry name" value="S-ADENOSYLMETHIONINE:TRNA RIBOSYLTRANSFERASE-ISOMERASE"/>
    <property type="match status" value="1"/>
</dbReference>
<evidence type="ECO:0000256" key="13">
    <source>
        <dbReference type="HAMAP-Rule" id="MF_00113"/>
    </source>
</evidence>
<evidence type="ECO:0000256" key="3">
    <source>
        <dbReference type="ARBA" id="ARBA00011245"/>
    </source>
</evidence>
<dbReference type="InterPro" id="IPR036100">
    <property type="entry name" value="QueA_sf"/>
</dbReference>